<keyword evidence="5" id="KW-0378">Hydrolase</keyword>
<evidence type="ECO:0000256" key="4">
    <source>
        <dbReference type="ARBA" id="ARBA00022723"/>
    </source>
</evidence>
<dbReference type="GO" id="GO:0004222">
    <property type="term" value="F:metalloendopeptidase activity"/>
    <property type="evidence" value="ECO:0007669"/>
    <property type="project" value="TreeGrafter"/>
</dbReference>
<evidence type="ECO:0000313" key="12">
    <source>
        <dbReference type="Proteomes" id="UP000283255"/>
    </source>
</evidence>
<feature type="domain" description="Csd3-like second N-terminal" evidence="10">
    <location>
        <begin position="174"/>
        <end position="294"/>
    </location>
</feature>
<comment type="cofactor">
    <cofactor evidence="1">
        <name>Zn(2+)</name>
        <dbReference type="ChEBI" id="CHEBI:29105"/>
    </cofactor>
</comment>
<organism evidence="11 12">
    <name type="scientific">Motilimonas pumila</name>
    <dbReference type="NCBI Taxonomy" id="2303987"/>
    <lineage>
        <taxon>Bacteria</taxon>
        <taxon>Pseudomonadati</taxon>
        <taxon>Pseudomonadota</taxon>
        <taxon>Gammaproteobacteria</taxon>
        <taxon>Alteromonadales</taxon>
        <taxon>Alteromonadales genera incertae sedis</taxon>
        <taxon>Motilimonas</taxon>
    </lineage>
</organism>
<keyword evidence="12" id="KW-1185">Reference proteome</keyword>
<dbReference type="Pfam" id="PF04225">
    <property type="entry name" value="LysM_OapA"/>
    <property type="match status" value="1"/>
</dbReference>
<dbReference type="Proteomes" id="UP000283255">
    <property type="component" value="Unassembled WGS sequence"/>
</dbReference>
<evidence type="ECO:0000256" key="1">
    <source>
        <dbReference type="ARBA" id="ARBA00001947"/>
    </source>
</evidence>
<dbReference type="RefSeq" id="WP_119909865.1">
    <property type="nucleotide sequence ID" value="NZ_QZCH01000004.1"/>
</dbReference>
<dbReference type="InterPro" id="IPR011055">
    <property type="entry name" value="Dup_hybrid_motif"/>
</dbReference>
<accession>A0A418YHG5</accession>
<keyword evidence="7" id="KW-0482">Metalloprotease</keyword>
<gene>
    <name evidence="11" type="ORF">D1Z90_06115</name>
</gene>
<evidence type="ECO:0000259" key="8">
    <source>
        <dbReference type="Pfam" id="PF01551"/>
    </source>
</evidence>
<dbReference type="PANTHER" id="PTHR21666">
    <property type="entry name" value="PEPTIDASE-RELATED"/>
    <property type="match status" value="1"/>
</dbReference>
<evidence type="ECO:0000259" key="9">
    <source>
        <dbReference type="Pfam" id="PF04225"/>
    </source>
</evidence>
<dbReference type="Gene3D" id="2.70.70.10">
    <property type="entry name" value="Glucose Permease (Domain IIA)"/>
    <property type="match status" value="1"/>
</dbReference>
<evidence type="ECO:0000256" key="7">
    <source>
        <dbReference type="ARBA" id="ARBA00023049"/>
    </source>
</evidence>
<evidence type="ECO:0000256" key="5">
    <source>
        <dbReference type="ARBA" id="ARBA00022801"/>
    </source>
</evidence>
<dbReference type="PANTHER" id="PTHR21666:SF292">
    <property type="entry name" value="MUREIN DD-ENDOPEPTIDASE MEPM"/>
    <property type="match status" value="1"/>
</dbReference>
<evidence type="ECO:0000259" key="10">
    <source>
        <dbReference type="Pfam" id="PF19425"/>
    </source>
</evidence>
<dbReference type="FunFam" id="2.70.70.10:FF:000002">
    <property type="entry name" value="Murein DD-endopeptidase MepM"/>
    <property type="match status" value="1"/>
</dbReference>
<dbReference type="SUPFAM" id="SSF51261">
    <property type="entry name" value="Duplicated hybrid motif"/>
    <property type="match status" value="1"/>
</dbReference>
<dbReference type="InterPro" id="IPR007340">
    <property type="entry name" value="LysM_Opacity-associatedA"/>
</dbReference>
<dbReference type="Pfam" id="PF01551">
    <property type="entry name" value="Peptidase_M23"/>
    <property type="match status" value="1"/>
</dbReference>
<dbReference type="InterPro" id="IPR016047">
    <property type="entry name" value="M23ase_b-sheet_dom"/>
</dbReference>
<dbReference type="AlphaFoldDB" id="A0A418YHG5"/>
<dbReference type="OrthoDB" id="9805070at2"/>
<sequence length="433" mass="48264">MIRRLPKFHLTAIAVVCITSLLVLFWPADDSGTSTAAGPDSKIVKPLTLDLDKAKSNQYVGQPTQDPADVVRAHAAMGQDMSGVTEHFIEIKRGDTVSHIFDRLHIPPRTLMELLVADEEHLQLGNVQPGQSIKATLDDDNKLTQLILNIDIANQLTFKLEDGNYVADLYTNPGKWSQRAVSGEIRGSFEASARKGGVKRSSVAHITKLLENRLKFKNLRAGDKFYMVVNEQRINGDDVYQEEVLGVVIKSRNNTYSAFINQDGSYYDEKGQGLTKAYRKSPINGRYRISSHFNLNRKHPVTGKVRPHYGTDWATPIGTSVYSIGDGVVERVANHPLAGKYLVIKHGRKYTTRYLHLSKILVRKGQRVSMGEKVAKTGNTGRSTGAHLHYEFHINGRQVNPLKVKLPYSASVPKSQMASFKQSVKSMKQEMGI</sequence>
<feature type="domain" description="M23ase beta-sheet core" evidence="8">
    <location>
        <begin position="307"/>
        <end position="401"/>
    </location>
</feature>
<evidence type="ECO:0000256" key="6">
    <source>
        <dbReference type="ARBA" id="ARBA00022833"/>
    </source>
</evidence>
<dbReference type="InterPro" id="IPR045834">
    <property type="entry name" value="Csd3_N2"/>
</dbReference>
<keyword evidence="4" id="KW-0479">Metal-binding</keyword>
<comment type="subcellular location">
    <subcellularLocation>
        <location evidence="2">Cell envelope</location>
    </subcellularLocation>
</comment>
<dbReference type="GO" id="GO:0030313">
    <property type="term" value="C:cell envelope"/>
    <property type="evidence" value="ECO:0007669"/>
    <property type="project" value="UniProtKB-SubCell"/>
</dbReference>
<proteinExistence type="predicted"/>
<dbReference type="Pfam" id="PF19425">
    <property type="entry name" value="Csd3_N2"/>
    <property type="match status" value="1"/>
</dbReference>
<keyword evidence="6" id="KW-0862">Zinc</keyword>
<feature type="domain" description="Opacity-associated protein A LysM-like" evidence="9">
    <location>
        <begin position="90"/>
        <end position="166"/>
    </location>
</feature>
<protein>
    <submittedName>
        <fullName evidence="11">Peptidase M23</fullName>
    </submittedName>
</protein>
<dbReference type="GO" id="GO:0006508">
    <property type="term" value="P:proteolysis"/>
    <property type="evidence" value="ECO:0007669"/>
    <property type="project" value="UniProtKB-KW"/>
</dbReference>
<name>A0A418YHG5_9GAMM</name>
<reference evidence="11 12" key="1">
    <citation type="submission" date="2018-09" db="EMBL/GenBank/DDBJ databases">
        <authorList>
            <person name="Wang F."/>
        </authorList>
    </citation>
    <scope>NUCLEOTIDE SEQUENCE [LARGE SCALE GENOMIC DNA]</scope>
    <source>
        <strain evidence="11 12">PLHSC7-2</strain>
    </source>
</reference>
<evidence type="ECO:0000256" key="2">
    <source>
        <dbReference type="ARBA" id="ARBA00004196"/>
    </source>
</evidence>
<dbReference type="Gene3D" id="3.10.450.350">
    <property type="match status" value="2"/>
</dbReference>
<dbReference type="GO" id="GO:0046872">
    <property type="term" value="F:metal ion binding"/>
    <property type="evidence" value="ECO:0007669"/>
    <property type="project" value="UniProtKB-KW"/>
</dbReference>
<evidence type="ECO:0000313" key="11">
    <source>
        <dbReference type="EMBL" id="RJG49530.1"/>
    </source>
</evidence>
<dbReference type="CDD" id="cd12797">
    <property type="entry name" value="M23_peptidase"/>
    <property type="match status" value="1"/>
</dbReference>
<dbReference type="InterPro" id="IPR050570">
    <property type="entry name" value="Cell_wall_metabolism_enzyme"/>
</dbReference>
<comment type="caution">
    <text evidence="11">The sequence shown here is derived from an EMBL/GenBank/DDBJ whole genome shotgun (WGS) entry which is preliminary data.</text>
</comment>
<reference evidence="11 12" key="2">
    <citation type="submission" date="2019-01" db="EMBL/GenBank/DDBJ databases">
        <title>Motilimonas pumilus sp. nov., isolated from the gut of sea cucumber (Apostichopus japonicus).</title>
        <authorList>
            <person name="Wang F.-Q."/>
            <person name="Ren L.-H."/>
            <person name="Lin Y.-W."/>
            <person name="Sun G.-H."/>
            <person name="Du Z.-J."/>
            <person name="Zhao J.-X."/>
            <person name="Liu X.-J."/>
            <person name="Liu L.-J."/>
        </authorList>
    </citation>
    <scope>NUCLEOTIDE SEQUENCE [LARGE SCALE GENOMIC DNA]</scope>
    <source>
        <strain evidence="11 12">PLHSC7-2</strain>
    </source>
</reference>
<dbReference type="EMBL" id="QZCH01000004">
    <property type="protein sequence ID" value="RJG49530.1"/>
    <property type="molecule type" value="Genomic_DNA"/>
</dbReference>
<dbReference type="GO" id="GO:0042834">
    <property type="term" value="F:peptidoglycan binding"/>
    <property type="evidence" value="ECO:0007669"/>
    <property type="project" value="InterPro"/>
</dbReference>
<evidence type="ECO:0000256" key="3">
    <source>
        <dbReference type="ARBA" id="ARBA00022670"/>
    </source>
</evidence>
<keyword evidence="3" id="KW-0645">Protease</keyword>